<dbReference type="OrthoDB" id="9868586at2759"/>
<reference evidence="5" key="2">
    <citation type="submission" date="2025-08" db="UniProtKB">
        <authorList>
            <consortium name="Ensembl"/>
        </authorList>
    </citation>
    <scope>IDENTIFICATION</scope>
    <source>
        <strain evidence="5">Glennie</strain>
    </source>
</reference>
<dbReference type="AlphaFoldDB" id="A0A6I8PJS8"/>
<dbReference type="InterPro" id="IPR038850">
    <property type="entry name" value="ESM1"/>
</dbReference>
<feature type="chain" id="PRO_5026307474" evidence="3">
    <location>
        <begin position="20"/>
        <end position="179"/>
    </location>
</feature>
<evidence type="ECO:0000259" key="4">
    <source>
        <dbReference type="PROSITE" id="PS51323"/>
    </source>
</evidence>
<dbReference type="SMART" id="SM00121">
    <property type="entry name" value="IB"/>
    <property type="match status" value="1"/>
</dbReference>
<gene>
    <name evidence="5" type="primary">ESM1</name>
</gene>
<keyword evidence="3" id="KW-0732">Signal</keyword>
<reference evidence="5 6" key="1">
    <citation type="journal article" date="2008" name="Nature">
        <title>Genome analysis of the platypus reveals unique signatures of evolution.</title>
        <authorList>
            <person name="Warren W.C."/>
            <person name="Hillier L.W."/>
            <person name="Marshall Graves J.A."/>
            <person name="Birney E."/>
            <person name="Ponting C.P."/>
            <person name="Grutzner F."/>
            <person name="Belov K."/>
            <person name="Miller W."/>
            <person name="Clarke L."/>
            <person name="Chinwalla A.T."/>
            <person name="Yang S.P."/>
            <person name="Heger A."/>
            <person name="Locke D.P."/>
            <person name="Miethke P."/>
            <person name="Waters P.D."/>
            <person name="Veyrunes F."/>
            <person name="Fulton L."/>
            <person name="Fulton B."/>
            <person name="Graves T."/>
            <person name="Wallis J."/>
            <person name="Puente X.S."/>
            <person name="Lopez-Otin C."/>
            <person name="Ordonez G.R."/>
            <person name="Eichler E.E."/>
            <person name="Chen L."/>
            <person name="Cheng Z."/>
            <person name="Deakin J.E."/>
            <person name="Alsop A."/>
            <person name="Thompson K."/>
            <person name="Kirby P."/>
            <person name="Papenfuss A.T."/>
            <person name="Wakefield M.J."/>
            <person name="Olender T."/>
            <person name="Lancet D."/>
            <person name="Huttley G.A."/>
            <person name="Smit A.F."/>
            <person name="Pask A."/>
            <person name="Temple-Smith P."/>
            <person name="Batzer M.A."/>
            <person name="Walker J.A."/>
            <person name="Konkel M.K."/>
            <person name="Harris R.S."/>
            <person name="Whittington C.M."/>
            <person name="Wong E.S."/>
            <person name="Gemmell N.J."/>
            <person name="Buschiazzo E."/>
            <person name="Vargas Jentzsch I.M."/>
            <person name="Merkel A."/>
            <person name="Schmitz J."/>
            <person name="Zemann A."/>
            <person name="Churakov G."/>
            <person name="Kriegs J.O."/>
            <person name="Brosius J."/>
            <person name="Murchison E.P."/>
            <person name="Sachidanandam R."/>
            <person name="Smith C."/>
            <person name="Hannon G.J."/>
            <person name="Tsend-Ayush E."/>
            <person name="McMillan D."/>
            <person name="Attenborough R."/>
            <person name="Rens W."/>
            <person name="Ferguson-Smith M."/>
            <person name="Lefevre C.M."/>
            <person name="Sharp J.A."/>
            <person name="Nicholas K.R."/>
            <person name="Ray D.A."/>
            <person name="Kube M."/>
            <person name="Reinhardt R."/>
            <person name="Pringle T.H."/>
            <person name="Taylor J."/>
            <person name="Jones R.C."/>
            <person name="Nixon B."/>
            <person name="Dacheux J.L."/>
            <person name="Niwa H."/>
            <person name="Sekita Y."/>
            <person name="Huang X."/>
            <person name="Stark A."/>
            <person name="Kheradpour P."/>
            <person name="Kellis M."/>
            <person name="Flicek P."/>
            <person name="Chen Y."/>
            <person name="Webber C."/>
            <person name="Hardison R."/>
            <person name="Nelson J."/>
            <person name="Hallsworth-Pepin K."/>
            <person name="Delehaunty K."/>
            <person name="Markovic C."/>
            <person name="Minx P."/>
            <person name="Feng Y."/>
            <person name="Kremitzki C."/>
            <person name="Mitreva M."/>
            <person name="Glasscock J."/>
            <person name="Wylie T."/>
            <person name="Wohldmann P."/>
            <person name="Thiru P."/>
            <person name="Nhan M.N."/>
            <person name="Pohl C.S."/>
            <person name="Smith S.M."/>
            <person name="Hou S."/>
            <person name="Nefedov M."/>
            <person name="de Jong P.J."/>
            <person name="Renfree M.B."/>
            <person name="Mardis E.R."/>
            <person name="Wilson R.K."/>
        </authorList>
    </citation>
    <scope>NUCLEOTIDE SEQUENCE [LARGE SCALE GENOMIC DNA]</scope>
    <source>
        <strain evidence="5 6">Glennie</strain>
    </source>
</reference>
<sequence length="179" mass="19762">MNGVLLLTTFLVPVHLGVGRRANYAVDCPENCSRKECTGPQRCKKTVLDDCGCCRICAAGPGETCYRTVSGLDGAKCGPGLRCHFHEEEDDFGDEFGTCRECPFGSYGMECREICKCKSGLCDKVTGKCFTFFEETSKRRKPPSQTEHDMASGDGNPVKEKHAREKVARPPGLKWLNPR</sequence>
<keyword evidence="6" id="KW-1185">Reference proteome</keyword>
<dbReference type="PANTHER" id="PTHR15428:SF0">
    <property type="entry name" value="ENDOTHELIAL CELL-SPECIFIC MOLECULE 1"/>
    <property type="match status" value="1"/>
</dbReference>
<dbReference type="Proteomes" id="UP000002279">
    <property type="component" value="Chromosome 1"/>
</dbReference>
<dbReference type="GO" id="GO:0005576">
    <property type="term" value="C:extracellular region"/>
    <property type="evidence" value="ECO:0007669"/>
    <property type="project" value="InterPro"/>
</dbReference>
<evidence type="ECO:0000256" key="2">
    <source>
        <dbReference type="SAM" id="MobiDB-lite"/>
    </source>
</evidence>
<dbReference type="PROSITE" id="PS51323">
    <property type="entry name" value="IGFBP_N_2"/>
    <property type="match status" value="1"/>
</dbReference>
<dbReference type="GO" id="GO:0001525">
    <property type="term" value="P:angiogenesis"/>
    <property type="evidence" value="ECO:0000318"/>
    <property type="project" value="GO_Central"/>
</dbReference>
<organism evidence="5 6">
    <name type="scientific">Ornithorhynchus anatinus</name>
    <name type="common">Duckbill platypus</name>
    <dbReference type="NCBI Taxonomy" id="9258"/>
    <lineage>
        <taxon>Eukaryota</taxon>
        <taxon>Metazoa</taxon>
        <taxon>Chordata</taxon>
        <taxon>Craniata</taxon>
        <taxon>Vertebrata</taxon>
        <taxon>Euteleostomi</taxon>
        <taxon>Mammalia</taxon>
        <taxon>Monotremata</taxon>
        <taxon>Ornithorhynchidae</taxon>
        <taxon>Ornithorhynchus</taxon>
    </lineage>
</organism>
<dbReference type="OMA" id="TAWSAKY"/>
<dbReference type="Ensembl" id="ENSOANT00000070270.1">
    <property type="protein sequence ID" value="ENSOANP00000054398.1"/>
    <property type="gene ID" value="ENSOANG00000037716.1"/>
</dbReference>
<feature type="compositionally biased region" description="Basic and acidic residues" evidence="2">
    <location>
        <begin position="146"/>
        <end position="168"/>
    </location>
</feature>
<evidence type="ECO:0000256" key="3">
    <source>
        <dbReference type="SAM" id="SignalP"/>
    </source>
</evidence>
<dbReference type="Bgee" id="ENSOANG00000037716">
    <property type="expression patterns" value="Expressed in endometrium and 6 other cell types or tissues"/>
</dbReference>
<dbReference type="Gene3D" id="4.10.40.20">
    <property type="match status" value="1"/>
</dbReference>
<dbReference type="GO" id="GO:1902204">
    <property type="term" value="P:positive regulation of hepatocyte growth factor receptor signaling pathway"/>
    <property type="evidence" value="ECO:0000318"/>
    <property type="project" value="GO_Central"/>
</dbReference>
<dbReference type="GO" id="GO:0002040">
    <property type="term" value="P:sprouting angiogenesis"/>
    <property type="evidence" value="ECO:0007669"/>
    <property type="project" value="Ensembl"/>
</dbReference>
<reference evidence="5" key="3">
    <citation type="submission" date="2025-09" db="UniProtKB">
        <authorList>
            <consortium name="Ensembl"/>
        </authorList>
    </citation>
    <scope>IDENTIFICATION</scope>
    <source>
        <strain evidence="5">Glennie</strain>
    </source>
</reference>
<dbReference type="InParanoid" id="A0A6I8PJS8"/>
<dbReference type="GeneTree" id="ENSGT00390000018810"/>
<dbReference type="PANTHER" id="PTHR15428">
    <property type="entry name" value="ENDOTHELIAL CELL-SPECIFIC MOLECULE 1 ESM-1"/>
    <property type="match status" value="1"/>
</dbReference>
<evidence type="ECO:0000313" key="6">
    <source>
        <dbReference type="Proteomes" id="UP000002279"/>
    </source>
</evidence>
<dbReference type="Pfam" id="PF00219">
    <property type="entry name" value="IGFBP"/>
    <property type="match status" value="1"/>
</dbReference>
<dbReference type="CTD" id="11082"/>
<dbReference type="GO" id="GO:0005171">
    <property type="term" value="F:hepatocyte growth factor receptor binding"/>
    <property type="evidence" value="ECO:0000318"/>
    <property type="project" value="GO_Central"/>
</dbReference>
<dbReference type="GO" id="GO:0008284">
    <property type="term" value="P:positive regulation of cell population proliferation"/>
    <property type="evidence" value="ECO:0007669"/>
    <property type="project" value="Ensembl"/>
</dbReference>
<evidence type="ECO:0000313" key="5">
    <source>
        <dbReference type="Ensembl" id="ENSOANP00000054398.1"/>
    </source>
</evidence>
<dbReference type="InterPro" id="IPR009030">
    <property type="entry name" value="Growth_fac_rcpt_cys_sf"/>
</dbReference>
<dbReference type="GeneID" id="103169694"/>
<protein>
    <submittedName>
        <fullName evidence="5">Endothelial cell specific molecule 1</fullName>
    </submittedName>
</protein>
<feature type="domain" description="IGFBP N-terminal" evidence="4">
    <location>
        <begin position="24"/>
        <end position="102"/>
    </location>
</feature>
<proteinExistence type="predicted"/>
<name>A0A6I8PJS8_ORNAN</name>
<dbReference type="GO" id="GO:0005178">
    <property type="term" value="F:integrin binding"/>
    <property type="evidence" value="ECO:0000318"/>
    <property type="project" value="GO_Central"/>
</dbReference>
<evidence type="ECO:0000256" key="1">
    <source>
        <dbReference type="ARBA" id="ARBA00023157"/>
    </source>
</evidence>
<dbReference type="SUPFAM" id="SSF57184">
    <property type="entry name" value="Growth factor receptor domain"/>
    <property type="match status" value="1"/>
</dbReference>
<dbReference type="RefSeq" id="XP_028923366.1">
    <property type="nucleotide sequence ID" value="XM_029067533.2"/>
</dbReference>
<feature type="region of interest" description="Disordered" evidence="2">
    <location>
        <begin position="138"/>
        <end position="179"/>
    </location>
</feature>
<dbReference type="KEGG" id="oaa:103169694"/>
<dbReference type="InterPro" id="IPR000867">
    <property type="entry name" value="IGFBP-like"/>
</dbReference>
<feature type="signal peptide" evidence="3">
    <location>
        <begin position="1"/>
        <end position="19"/>
    </location>
</feature>
<dbReference type="FunCoup" id="A0A6I8PJS8">
    <property type="interactions" value="33"/>
</dbReference>
<keyword evidence="1" id="KW-1015">Disulfide bond</keyword>
<accession>A0A6I8PJS8</accession>